<keyword evidence="2" id="KW-1185">Reference proteome</keyword>
<dbReference type="EnsemblPlants" id="AVESA.00010b.r2.2AG0259450.1">
    <property type="protein sequence ID" value="AVESA.00010b.r2.2AG0259450.1.CDS"/>
    <property type="gene ID" value="AVESA.00010b.r2.2AG0259450"/>
</dbReference>
<name>A0ACD5UJY9_AVESA</name>
<evidence type="ECO:0000313" key="2">
    <source>
        <dbReference type="Proteomes" id="UP001732700"/>
    </source>
</evidence>
<dbReference type="Proteomes" id="UP001732700">
    <property type="component" value="Chromosome 2A"/>
</dbReference>
<evidence type="ECO:0000313" key="1">
    <source>
        <dbReference type="EnsemblPlants" id="AVESA.00010b.r2.2AG0259450.1.CDS"/>
    </source>
</evidence>
<protein>
    <submittedName>
        <fullName evidence="1">Uncharacterized protein</fullName>
    </submittedName>
</protein>
<organism evidence="1 2">
    <name type="scientific">Avena sativa</name>
    <name type="common">Oat</name>
    <dbReference type="NCBI Taxonomy" id="4498"/>
    <lineage>
        <taxon>Eukaryota</taxon>
        <taxon>Viridiplantae</taxon>
        <taxon>Streptophyta</taxon>
        <taxon>Embryophyta</taxon>
        <taxon>Tracheophyta</taxon>
        <taxon>Spermatophyta</taxon>
        <taxon>Magnoliopsida</taxon>
        <taxon>Liliopsida</taxon>
        <taxon>Poales</taxon>
        <taxon>Poaceae</taxon>
        <taxon>BOP clade</taxon>
        <taxon>Pooideae</taxon>
        <taxon>Poodae</taxon>
        <taxon>Poeae</taxon>
        <taxon>Poeae Chloroplast Group 1 (Aveneae type)</taxon>
        <taxon>Aveninae</taxon>
        <taxon>Avena</taxon>
    </lineage>
</organism>
<accession>A0ACD5UJY9</accession>
<reference evidence="1" key="2">
    <citation type="submission" date="2025-09" db="UniProtKB">
        <authorList>
            <consortium name="EnsemblPlants"/>
        </authorList>
    </citation>
    <scope>IDENTIFICATION</scope>
</reference>
<sequence>MLRSLIGPAQVAKEGSRCPTDSPRRVYSGDGTPPTTRRSFHPAAGGDSSPETRAVYGADAGTGLQQVLWTYRSCSLAKPSSSSLKAFAMADPFTISAAVGWGVTVVGWLASPIIPRLLNKGFTLLNLNAPQKLKILDTQVLQLQRVMEVVDESTYRVHLEPLLDKLKSALYEAEDILDRVEYQSLKKQIKDAKSDANSDASMPLRKRDFLRKCLPWATPSSPLKDEESGMSKLQLEKSLKKIESSISDACKALEQLNLPSVGNDNGRRVVAVNTRSAAATAGPPLRVIGRDQDRDKIIAMLHEKEHHCQANTISGTCYSVIGIHGIAGSGKSTLAQCVYDHEKKCKQEKMEGHFDIVMWIHVSQKFSLRSIFSEMFEGSTQKECPKFSSLNILKESLEEKLRGKRILLVLDDVWYNIRNSEEREELQNLISPLNVGKEGSKILVTSRTEAALVTLGAVKERCIPISDLGDDVFLEMFMHYALRDARVSDDDRRVLKMIGVDVAKKLKRSPLAARTVGSRLRETPTIDFWRSEKDRDLLNDTMGALWWSFQYLDEQVRRCFAYCSIFPRGHHLKRDKLVKLWVAEGFIKTSRPEEETEDVGKKYFDELVSASFLQLGGKEGLFTLESNADYFIIHDLLCDLAEEVAGRDCFRIEKGWTGEVPQDVRYLFVETYKIEILTEKVSELKELRTLIISDSITIGSIESKVFVSMFSMLMGLQKLRVLNLRFGGRGDNLCRNHFTFSFPDCIGQLKHLRYLAFWVPRHTNLIIPGSFTKLYHMQVVDFGHCTKLEFSGGEDMMNLVNLRCVISWTGLDFPNVGRLTLLQMLPVFTIRKKQGYEPHQLKHLNKLQDELHILGLENVQSKEEALEVNLAGKEKLAELLLQWDKQSCTPEVEAEVLEGLCPSKYLERLDICQYHGITLPNWMMRNHNGGPKYLQELTFSRCSQQGLAPDLGAFIHLRSLYLAGCSWDALPGMDYLTSLKKLRISGCKSMQSLGTLPKSLEEFTVVRCNHEFMRSCMTTADPNWKKIEHIPKKKFQISNGFGGLMPFC</sequence>
<proteinExistence type="predicted"/>
<reference evidence="1" key="1">
    <citation type="submission" date="2021-05" db="EMBL/GenBank/DDBJ databases">
        <authorList>
            <person name="Scholz U."/>
            <person name="Mascher M."/>
            <person name="Fiebig A."/>
        </authorList>
    </citation>
    <scope>NUCLEOTIDE SEQUENCE [LARGE SCALE GENOMIC DNA]</scope>
</reference>